<reference evidence="1" key="1">
    <citation type="submission" date="2022-04" db="EMBL/GenBank/DDBJ databases">
        <title>Hymenobacter sp. isolated from the air.</title>
        <authorList>
            <person name="Won M."/>
            <person name="Lee C.-M."/>
            <person name="Woen H.-Y."/>
            <person name="Kwon S.-W."/>
        </authorList>
    </citation>
    <scope>NUCLEOTIDE SEQUENCE</scope>
    <source>
        <strain evidence="1">5116S-3</strain>
    </source>
</reference>
<protein>
    <submittedName>
        <fullName evidence="1">Uncharacterized protein</fullName>
    </submittedName>
</protein>
<dbReference type="EMBL" id="CP095046">
    <property type="protein sequence ID" value="UOQ73531.1"/>
    <property type="molecule type" value="Genomic_DNA"/>
</dbReference>
<dbReference type="KEGG" id="hcu:MUN79_06235"/>
<name>A0A8T9QAX1_9BACT</name>
<proteinExistence type="predicted"/>
<dbReference type="Proteomes" id="UP000831796">
    <property type="component" value="Chromosome"/>
</dbReference>
<dbReference type="AlphaFoldDB" id="A0A8T9QAX1"/>
<dbReference type="RefSeq" id="WP_244676882.1">
    <property type="nucleotide sequence ID" value="NZ_CP095046.1"/>
</dbReference>
<keyword evidence="2" id="KW-1185">Reference proteome</keyword>
<sequence>MLAHMLLSGEMSRMLLLAGPAVAVAVALILDRHPLFTPLRQLLGLVAKPELDSPDSAQNS</sequence>
<gene>
    <name evidence="1" type="ORF">MUN79_06235</name>
</gene>
<accession>A0A8T9QAX1</accession>
<evidence type="ECO:0000313" key="1">
    <source>
        <dbReference type="EMBL" id="UOQ73531.1"/>
    </source>
</evidence>
<organism evidence="1 2">
    <name type="scientific">Hymenobacter cellulosilyticus</name>
    <dbReference type="NCBI Taxonomy" id="2932248"/>
    <lineage>
        <taxon>Bacteria</taxon>
        <taxon>Pseudomonadati</taxon>
        <taxon>Bacteroidota</taxon>
        <taxon>Cytophagia</taxon>
        <taxon>Cytophagales</taxon>
        <taxon>Hymenobacteraceae</taxon>
        <taxon>Hymenobacter</taxon>
    </lineage>
</organism>
<evidence type="ECO:0000313" key="2">
    <source>
        <dbReference type="Proteomes" id="UP000831796"/>
    </source>
</evidence>